<dbReference type="InterPro" id="IPR029071">
    <property type="entry name" value="Ubiquitin-like_domsf"/>
</dbReference>
<comment type="caution">
    <text evidence="6">The sequence shown here is derived from an EMBL/GenBank/DDBJ whole genome shotgun (WGS) entry which is preliminary data.</text>
</comment>
<dbReference type="PANTHER" id="PTHR23322">
    <property type="entry name" value="FAS-ASSOCIATED PROTEIN"/>
    <property type="match status" value="1"/>
</dbReference>
<keyword evidence="4" id="KW-0472">Membrane</keyword>
<dbReference type="Pfam" id="PF00789">
    <property type="entry name" value="UBX"/>
    <property type="match status" value="1"/>
</dbReference>
<dbReference type="InterPro" id="IPR001012">
    <property type="entry name" value="UBX_dom"/>
</dbReference>
<evidence type="ECO:0000259" key="5">
    <source>
        <dbReference type="PROSITE" id="PS50033"/>
    </source>
</evidence>
<keyword evidence="4" id="KW-1133">Transmembrane helix</keyword>
<dbReference type="SMART" id="SM00166">
    <property type="entry name" value="UBX"/>
    <property type="match status" value="1"/>
</dbReference>
<sequence length="429" mass="46958">MYYDQAPERQRTAPSYPSTSPQRPRQPPPAPTPQQQEQQWQVQRRGMLGTILSLPRAALSSGFGMLFGVVGLGAAAIAFLGNRIIPASVMSSIRGALQSLMRGAHDVEPQAAAEAFQRSFTAKYGELQPQWQDCGWQAATSQSHSQFKFLFVYLHAPHHQDTDRFCRETLCNPELVEYVNSTFVCWGGDISYPDAYRLSNSLRVTGYPYCALLAFSGARTQLIAAVEGCAGATRLLGVLQQAVSDHGGHLAVEQADANERDFNRRLREEQDLAYQQSLAEDQERERQRTAKREQQAAAERVAAEAAAKSKAQADAEARRVADRAAMLAARRSANRKALKPEAAAGTPATTALRVRLPDGSNHLHRFSSSAALQEVWDWVGSLEELDAVNFSLASSFPRQVFSGSSLAKSLSELGLAPQAALLVQVDDEE</sequence>
<proteinExistence type="predicted"/>
<evidence type="ECO:0000313" key="7">
    <source>
        <dbReference type="Proteomes" id="UP001491310"/>
    </source>
</evidence>
<dbReference type="SUPFAM" id="SSF52833">
    <property type="entry name" value="Thioredoxin-like"/>
    <property type="match status" value="1"/>
</dbReference>
<gene>
    <name evidence="6" type="ORF">WJX75_002911</name>
</gene>
<name>A0ABR2Z3R0_9CHLO</name>
<evidence type="ECO:0000256" key="1">
    <source>
        <dbReference type="ARBA" id="ARBA00023054"/>
    </source>
</evidence>
<dbReference type="Pfam" id="PF21021">
    <property type="entry name" value="FAF1"/>
    <property type="match status" value="1"/>
</dbReference>
<accession>A0ABR2Z3R0</accession>
<dbReference type="PANTHER" id="PTHR23322:SF1">
    <property type="entry name" value="FAS-ASSOCIATED FACTOR 2"/>
    <property type="match status" value="1"/>
</dbReference>
<dbReference type="CDD" id="cd02958">
    <property type="entry name" value="UAS"/>
    <property type="match status" value="1"/>
</dbReference>
<dbReference type="SUPFAM" id="SSF54236">
    <property type="entry name" value="Ubiquitin-like"/>
    <property type="match status" value="1"/>
</dbReference>
<evidence type="ECO:0000256" key="2">
    <source>
        <dbReference type="SAM" id="Coils"/>
    </source>
</evidence>
<dbReference type="EMBL" id="JALJOT010000001">
    <property type="protein sequence ID" value="KAK9918295.1"/>
    <property type="molecule type" value="Genomic_DNA"/>
</dbReference>
<feature type="domain" description="UBX" evidence="5">
    <location>
        <begin position="345"/>
        <end position="423"/>
    </location>
</feature>
<evidence type="ECO:0000256" key="3">
    <source>
        <dbReference type="SAM" id="MobiDB-lite"/>
    </source>
</evidence>
<keyword evidence="1 2" id="KW-0175">Coiled coil</keyword>
<dbReference type="InterPro" id="IPR036249">
    <property type="entry name" value="Thioredoxin-like_sf"/>
</dbReference>
<reference evidence="6 7" key="1">
    <citation type="journal article" date="2024" name="Nat. Commun.">
        <title>Phylogenomics reveals the evolutionary origins of lichenization in chlorophyte algae.</title>
        <authorList>
            <person name="Puginier C."/>
            <person name="Libourel C."/>
            <person name="Otte J."/>
            <person name="Skaloud P."/>
            <person name="Haon M."/>
            <person name="Grisel S."/>
            <person name="Petersen M."/>
            <person name="Berrin J.G."/>
            <person name="Delaux P.M."/>
            <person name="Dal Grande F."/>
            <person name="Keller J."/>
        </authorList>
    </citation>
    <scope>NUCLEOTIDE SEQUENCE [LARGE SCALE GENOMIC DNA]</scope>
    <source>
        <strain evidence="6 7">SAG 216-7</strain>
    </source>
</reference>
<dbReference type="InterPro" id="IPR049483">
    <property type="entry name" value="FAF1_2-like_UAS"/>
</dbReference>
<organism evidence="6 7">
    <name type="scientific">Coccomyxa subellipsoidea</name>
    <dbReference type="NCBI Taxonomy" id="248742"/>
    <lineage>
        <taxon>Eukaryota</taxon>
        <taxon>Viridiplantae</taxon>
        <taxon>Chlorophyta</taxon>
        <taxon>core chlorophytes</taxon>
        <taxon>Trebouxiophyceae</taxon>
        <taxon>Trebouxiophyceae incertae sedis</taxon>
        <taxon>Coccomyxaceae</taxon>
        <taxon>Coccomyxa</taxon>
    </lineage>
</organism>
<evidence type="ECO:0000313" key="6">
    <source>
        <dbReference type="EMBL" id="KAK9918295.1"/>
    </source>
</evidence>
<dbReference type="Gene3D" id="3.10.20.90">
    <property type="entry name" value="Phosphatidylinositol 3-kinase Catalytic Subunit, Chain A, domain 1"/>
    <property type="match status" value="1"/>
</dbReference>
<keyword evidence="4" id="KW-0812">Transmembrane</keyword>
<dbReference type="Proteomes" id="UP001491310">
    <property type="component" value="Unassembled WGS sequence"/>
</dbReference>
<dbReference type="InterPro" id="IPR050730">
    <property type="entry name" value="UBX_domain-protein"/>
</dbReference>
<dbReference type="SMART" id="SM00594">
    <property type="entry name" value="UAS"/>
    <property type="match status" value="1"/>
</dbReference>
<feature type="compositionally biased region" description="Basic and acidic residues" evidence="3">
    <location>
        <begin position="1"/>
        <end position="11"/>
    </location>
</feature>
<feature type="region of interest" description="Disordered" evidence="3">
    <location>
        <begin position="1"/>
        <end position="38"/>
    </location>
</feature>
<keyword evidence="7" id="KW-1185">Reference proteome</keyword>
<feature type="transmembrane region" description="Helical" evidence="4">
    <location>
        <begin position="57"/>
        <end position="80"/>
    </location>
</feature>
<evidence type="ECO:0000256" key="4">
    <source>
        <dbReference type="SAM" id="Phobius"/>
    </source>
</evidence>
<dbReference type="CDD" id="cd01767">
    <property type="entry name" value="UBX"/>
    <property type="match status" value="1"/>
</dbReference>
<dbReference type="PROSITE" id="PS50033">
    <property type="entry name" value="UBX"/>
    <property type="match status" value="1"/>
</dbReference>
<dbReference type="Gene3D" id="3.40.30.10">
    <property type="entry name" value="Glutaredoxin"/>
    <property type="match status" value="1"/>
</dbReference>
<protein>
    <recommendedName>
        <fullName evidence="5">UBX domain-containing protein</fullName>
    </recommendedName>
</protein>
<dbReference type="InterPro" id="IPR006577">
    <property type="entry name" value="UAS"/>
</dbReference>
<feature type="coiled-coil region" evidence="2">
    <location>
        <begin position="252"/>
        <end position="299"/>
    </location>
</feature>